<reference evidence="2" key="1">
    <citation type="submission" date="2023-06" db="EMBL/GenBank/DDBJ databases">
        <title>Genomic of Parafulvivirga corallium.</title>
        <authorList>
            <person name="Wang G."/>
        </authorList>
    </citation>
    <scope>NUCLEOTIDE SEQUENCE</scope>
    <source>
        <strain evidence="2">BMA10</strain>
    </source>
</reference>
<dbReference type="Proteomes" id="UP001172082">
    <property type="component" value="Unassembled WGS sequence"/>
</dbReference>
<dbReference type="PANTHER" id="PTHR35024">
    <property type="entry name" value="HYPOTHETICAL CYTOSOLIC PROTEIN"/>
    <property type="match status" value="1"/>
</dbReference>
<dbReference type="InterPro" id="IPR007607">
    <property type="entry name" value="BacA/B"/>
</dbReference>
<proteinExistence type="inferred from homology"/>
<name>A0ABT8KT66_9BACT</name>
<keyword evidence="3" id="KW-1185">Reference proteome</keyword>
<accession>A0ABT8KT66</accession>
<gene>
    <name evidence="2" type="ORF">QQ008_19550</name>
</gene>
<dbReference type="EMBL" id="JAUJEA010000008">
    <property type="protein sequence ID" value="MDN5203593.1"/>
    <property type="molecule type" value="Genomic_DNA"/>
</dbReference>
<dbReference type="RefSeq" id="WP_346753618.1">
    <property type="nucleotide sequence ID" value="NZ_JAUJEA010000008.1"/>
</dbReference>
<comment type="caution">
    <text evidence="2">The sequence shown here is derived from an EMBL/GenBank/DDBJ whole genome shotgun (WGS) entry which is preliminary data.</text>
</comment>
<protein>
    <submittedName>
        <fullName evidence="2">Polymer-forming cytoskeletal protein</fullName>
    </submittedName>
</protein>
<evidence type="ECO:0000256" key="1">
    <source>
        <dbReference type="ARBA" id="ARBA00044755"/>
    </source>
</evidence>
<dbReference type="Pfam" id="PF04519">
    <property type="entry name" value="Bactofilin"/>
    <property type="match status" value="1"/>
</dbReference>
<evidence type="ECO:0000313" key="2">
    <source>
        <dbReference type="EMBL" id="MDN5203593.1"/>
    </source>
</evidence>
<dbReference type="PANTHER" id="PTHR35024:SF4">
    <property type="entry name" value="POLYMER-FORMING CYTOSKELETAL PROTEIN"/>
    <property type="match status" value="1"/>
</dbReference>
<sequence>MLTGLQKKTIEVDDNDSRNIIAEGTFINGNLETSGNISMQGKMKGNIKSASKVVLGKTATMKGNIIATEVEVEGKLEGSIEAKERLLLNSNSQFKGDIHSKILKVEAGASMDGRCFINETLDT</sequence>
<evidence type="ECO:0000313" key="3">
    <source>
        <dbReference type="Proteomes" id="UP001172082"/>
    </source>
</evidence>
<organism evidence="2 3">
    <name type="scientific">Splendidivirga corallicola</name>
    <dbReference type="NCBI Taxonomy" id="3051826"/>
    <lineage>
        <taxon>Bacteria</taxon>
        <taxon>Pseudomonadati</taxon>
        <taxon>Bacteroidota</taxon>
        <taxon>Cytophagia</taxon>
        <taxon>Cytophagales</taxon>
        <taxon>Splendidivirgaceae</taxon>
        <taxon>Splendidivirga</taxon>
    </lineage>
</organism>
<comment type="similarity">
    <text evidence="1">Belongs to the bactofilin family.</text>
</comment>